<reference evidence="1 2" key="1">
    <citation type="submission" date="2020-10" db="EMBL/GenBank/DDBJ databases">
        <authorList>
            <person name="Sedaghatjoo S."/>
        </authorList>
    </citation>
    <scope>NUCLEOTIDE SEQUENCE [LARGE SCALE GENOMIC DNA]</scope>
    <source>
        <strain evidence="1 2">LLFL</strain>
    </source>
</reference>
<protein>
    <submittedName>
        <fullName evidence="1">Uncharacterized protein</fullName>
    </submittedName>
</protein>
<evidence type="ECO:0000313" key="2">
    <source>
        <dbReference type="Proteomes" id="UP000836404"/>
    </source>
</evidence>
<proteinExistence type="predicted"/>
<dbReference type="Proteomes" id="UP000836404">
    <property type="component" value="Unassembled WGS sequence"/>
</dbReference>
<dbReference type="EMBL" id="CAJHJF010000982">
    <property type="protein sequence ID" value="CAD6909624.1"/>
    <property type="molecule type" value="Genomic_DNA"/>
</dbReference>
<keyword evidence="2" id="KW-1185">Reference proteome</keyword>
<sequence length="81" mass="8151">MQTCLPSRLRAGTSGLMRALPHANDLADSISGPGLIGSGLVDDDDNLIPGLSMGTRSSSSVLLGGRGKKGFTPVDAVGVKS</sequence>
<organism evidence="1 2">
    <name type="scientific">Tilletia laevis</name>
    <dbReference type="NCBI Taxonomy" id="157183"/>
    <lineage>
        <taxon>Eukaryota</taxon>
        <taxon>Fungi</taxon>
        <taxon>Dikarya</taxon>
        <taxon>Basidiomycota</taxon>
        <taxon>Ustilaginomycotina</taxon>
        <taxon>Exobasidiomycetes</taxon>
        <taxon>Tilletiales</taxon>
        <taxon>Tilletiaceae</taxon>
        <taxon>Tilletia</taxon>
    </lineage>
</organism>
<accession>A0A9N8LK59</accession>
<gene>
    <name evidence="1" type="ORF">JKILLFL_G987</name>
</gene>
<dbReference type="AlphaFoldDB" id="A0A9N8LK59"/>
<comment type="caution">
    <text evidence="1">The sequence shown here is derived from an EMBL/GenBank/DDBJ whole genome shotgun (WGS) entry which is preliminary data.</text>
</comment>
<evidence type="ECO:0000313" key="1">
    <source>
        <dbReference type="EMBL" id="CAD6909624.1"/>
    </source>
</evidence>
<name>A0A9N8LK59_9BASI</name>